<dbReference type="Gene3D" id="3.40.50.20">
    <property type="match status" value="1"/>
</dbReference>
<name>A0ABT2RU41_9FIRM</name>
<dbReference type="Gene3D" id="3.30.470.20">
    <property type="entry name" value="ATP-grasp fold, B domain"/>
    <property type="match status" value="1"/>
</dbReference>
<dbReference type="PANTHER" id="PTHR43585">
    <property type="entry name" value="FUMIPYRROLE BIOSYNTHESIS PROTEIN C"/>
    <property type="match status" value="1"/>
</dbReference>
<evidence type="ECO:0000256" key="2">
    <source>
        <dbReference type="ARBA" id="ARBA00022741"/>
    </source>
</evidence>
<gene>
    <name evidence="6" type="ORF">OCV63_02850</name>
</gene>
<dbReference type="InterPro" id="IPR052032">
    <property type="entry name" value="ATP-dep_AA_Ligase"/>
</dbReference>
<keyword evidence="1" id="KW-0436">Ligase</keyword>
<comment type="caution">
    <text evidence="6">The sequence shown here is derived from an EMBL/GenBank/DDBJ whole genome shotgun (WGS) entry which is preliminary data.</text>
</comment>
<dbReference type="EMBL" id="JAOQKC010000003">
    <property type="protein sequence ID" value="MCU6695834.1"/>
    <property type="molecule type" value="Genomic_DNA"/>
</dbReference>
<evidence type="ECO:0000256" key="1">
    <source>
        <dbReference type="ARBA" id="ARBA00022598"/>
    </source>
</evidence>
<organism evidence="6 7">
    <name type="scientific">Laedolimicola ammoniilytica</name>
    <dbReference type="NCBI Taxonomy" id="2981771"/>
    <lineage>
        <taxon>Bacteria</taxon>
        <taxon>Bacillati</taxon>
        <taxon>Bacillota</taxon>
        <taxon>Clostridia</taxon>
        <taxon>Lachnospirales</taxon>
        <taxon>Lachnospiraceae</taxon>
        <taxon>Laedolimicola</taxon>
    </lineage>
</organism>
<evidence type="ECO:0000256" key="4">
    <source>
        <dbReference type="PROSITE-ProRule" id="PRU00409"/>
    </source>
</evidence>
<sequence length="332" mass="38771">MKTVLITSTGSVATDITLKSLKRMGFRVVGCNIYPKEWIVESCEVDAFYQAPPVSEQKRYLAFMKELCIKEKIEYLFPMIDYEIDLLNCNREWFEEHGVTLCMSSKESLDIIRNKKKLADFVEAECPRTQSIPTKMLRDIQRLEWRFPVVCKPYNGRSSQGLKYIYNQEEWDNFVSTADKDVYIVEPFIEGPLVMVEIVRQIEPHKVIAMTRRELISTPHGCSTTVYVYEDKELEEASKILADKLNVWGDVNFEYILDKDGKYHLVECNPRFSAGCEFSCMGGYDYIENHMKCFMGKEIEDAHFKHSMIIARKYEEYITAVDVDVEYQNTCH</sequence>
<evidence type="ECO:0000313" key="7">
    <source>
        <dbReference type="Proteomes" id="UP001652461"/>
    </source>
</evidence>
<dbReference type="PROSITE" id="PS50975">
    <property type="entry name" value="ATP_GRASP"/>
    <property type="match status" value="1"/>
</dbReference>
<dbReference type="RefSeq" id="WP_158361916.1">
    <property type="nucleotide sequence ID" value="NZ_JAOQKC010000003.1"/>
</dbReference>
<evidence type="ECO:0000256" key="3">
    <source>
        <dbReference type="ARBA" id="ARBA00022840"/>
    </source>
</evidence>
<dbReference type="PANTHER" id="PTHR43585:SF2">
    <property type="entry name" value="ATP-GRASP ENZYME FSQD"/>
    <property type="match status" value="1"/>
</dbReference>
<proteinExistence type="predicted"/>
<keyword evidence="7" id="KW-1185">Reference proteome</keyword>
<dbReference type="Proteomes" id="UP001652461">
    <property type="component" value="Unassembled WGS sequence"/>
</dbReference>
<dbReference type="InterPro" id="IPR011761">
    <property type="entry name" value="ATP-grasp"/>
</dbReference>
<protein>
    <submittedName>
        <fullName evidence="6">ATP-grasp domain-containing protein</fullName>
    </submittedName>
</protein>
<evidence type="ECO:0000259" key="5">
    <source>
        <dbReference type="PROSITE" id="PS50975"/>
    </source>
</evidence>
<reference evidence="6 7" key="1">
    <citation type="journal article" date="2021" name="ISME Commun">
        <title>Automated analysis of genomic sequences facilitates high-throughput and comprehensive description of bacteria.</title>
        <authorList>
            <person name="Hitch T.C.A."/>
        </authorList>
    </citation>
    <scope>NUCLEOTIDE SEQUENCE [LARGE SCALE GENOMIC DNA]</scope>
    <source>
        <strain evidence="6 7">Sanger_04</strain>
    </source>
</reference>
<dbReference type="Pfam" id="PF15632">
    <property type="entry name" value="ATPgrasp_Ter"/>
    <property type="match status" value="1"/>
</dbReference>
<dbReference type="SUPFAM" id="SSF56059">
    <property type="entry name" value="Glutathione synthetase ATP-binding domain-like"/>
    <property type="match status" value="1"/>
</dbReference>
<accession>A0ABT2RU41</accession>
<dbReference type="Pfam" id="PF21360">
    <property type="entry name" value="PylC-like_N"/>
    <property type="match status" value="1"/>
</dbReference>
<keyword evidence="2 4" id="KW-0547">Nucleotide-binding</keyword>
<feature type="domain" description="ATP-grasp" evidence="5">
    <location>
        <begin position="116"/>
        <end position="295"/>
    </location>
</feature>
<keyword evidence="3 4" id="KW-0067">ATP-binding</keyword>
<evidence type="ECO:0000313" key="6">
    <source>
        <dbReference type="EMBL" id="MCU6695834.1"/>
    </source>
</evidence>
<dbReference type="InterPro" id="IPR048764">
    <property type="entry name" value="PylC_N"/>
</dbReference>